<feature type="region of interest" description="Disordered" evidence="5">
    <location>
        <begin position="413"/>
        <end position="455"/>
    </location>
</feature>
<evidence type="ECO:0000259" key="6">
    <source>
        <dbReference type="PROSITE" id="PS50888"/>
    </source>
</evidence>
<keyword evidence="8" id="KW-1185">Reference proteome</keyword>
<dbReference type="InterPro" id="IPR011598">
    <property type="entry name" value="bHLH_dom"/>
</dbReference>
<feature type="domain" description="BHLH" evidence="6">
    <location>
        <begin position="441"/>
        <end position="490"/>
    </location>
</feature>
<evidence type="ECO:0000313" key="8">
    <source>
        <dbReference type="Proteomes" id="UP001632038"/>
    </source>
</evidence>
<keyword evidence="3" id="KW-0804">Transcription</keyword>
<comment type="caution">
    <text evidence="7">The sequence shown here is derived from an EMBL/GenBank/DDBJ whole genome shotgun (WGS) entry which is preliminary data.</text>
</comment>
<dbReference type="InterPro" id="IPR043561">
    <property type="entry name" value="LHW-like"/>
</dbReference>
<dbReference type="SUPFAM" id="SSF47459">
    <property type="entry name" value="HLH, helix-loop-helix DNA-binding domain"/>
    <property type="match status" value="1"/>
</dbReference>
<protein>
    <recommendedName>
        <fullName evidence="6">BHLH domain-containing protein</fullName>
    </recommendedName>
</protein>
<dbReference type="InterPro" id="IPR025610">
    <property type="entry name" value="MYC/MYB_N"/>
</dbReference>
<dbReference type="PANTHER" id="PTHR46196">
    <property type="entry name" value="TRANSCRIPTION FACTOR BHLH155-LIKE ISOFORM X1-RELATED"/>
    <property type="match status" value="1"/>
</dbReference>
<dbReference type="PANTHER" id="PTHR46196:SF1">
    <property type="entry name" value="TRANSCRIPTION FACTOR EMB1444-RELATED"/>
    <property type="match status" value="1"/>
</dbReference>
<evidence type="ECO:0000256" key="1">
    <source>
        <dbReference type="ARBA" id="ARBA00004123"/>
    </source>
</evidence>
<evidence type="ECO:0000256" key="3">
    <source>
        <dbReference type="ARBA" id="ARBA00023163"/>
    </source>
</evidence>
<dbReference type="Proteomes" id="UP001632038">
    <property type="component" value="Unassembled WGS sequence"/>
</dbReference>
<dbReference type="InterPro" id="IPR036638">
    <property type="entry name" value="HLH_DNA-bd_sf"/>
</dbReference>
<gene>
    <name evidence="7" type="ORF">CASFOL_010129</name>
</gene>
<comment type="subcellular location">
    <subcellularLocation>
        <location evidence="1">Nucleus</location>
    </subcellularLocation>
</comment>
<evidence type="ECO:0000256" key="4">
    <source>
        <dbReference type="ARBA" id="ARBA00023242"/>
    </source>
</evidence>
<dbReference type="GO" id="GO:0005634">
    <property type="term" value="C:nucleus"/>
    <property type="evidence" value="ECO:0007669"/>
    <property type="project" value="UniProtKB-SubCell"/>
</dbReference>
<dbReference type="Pfam" id="PF14215">
    <property type="entry name" value="bHLH-MYC_N"/>
    <property type="match status" value="1"/>
</dbReference>
<keyword evidence="4" id="KW-0539">Nucleus</keyword>
<keyword evidence="2" id="KW-0805">Transcription regulation</keyword>
<sequence>MGSRLQQVLRRLCLNTGWKYAVFWKLTHRSKMMFTWEDAYYDGNRDAEKSSFNPTGSLIEGPYLHDPLGLAVAKMSYEVYSLGEGVVGHVAVTGKHSWIFSDGHSVDSSSSEQNGGWQTQFSAGIKTIAVVAVIPHGVVQLGSLHKIAEDWKLIEHIRNVFSELQDSPAARIPSSLKSDTENSCLSDTSAKISDSDVNDPVAKLKESLHEDETNIWSQLFSPLGEPVNQSHIFPPGNKIPLCSSSGNIISTRQQQQKCNGETNNFRDLGKNPEIATTPSVKNVGIDSSQLVTNVSPFSFCAGYELYEALGPSFQRQNNNPVWEAGKTNPDMAVDLSEGNGSCSLLMDNNNNSDTHLLEAVVAKIGSRKGNNTERESLLTADKTPCNSIGTICSFDRDTSSSLNSVTCGVESLRGFSSPSTSRGSEHLERARGPVKMNKKRARPGESSRPRPRDRQLIQERIKELRELVPNGSKCSIDSLLERTIKHMMFLQSVTKHADKLQKCSASKLLDKDTGIQRFSSREQGSSWAVEVGNNQKICPIIVENLNMNGQMLVEMLSKECGQFLEIAETIRSLGLTILKGVSEAYGNQMWMCFVVEGENNRSMHRMDVLWSLMQLLQPKLP</sequence>
<evidence type="ECO:0000256" key="5">
    <source>
        <dbReference type="SAM" id="MobiDB-lite"/>
    </source>
</evidence>
<evidence type="ECO:0000313" key="7">
    <source>
        <dbReference type="EMBL" id="KAL3644949.1"/>
    </source>
</evidence>
<accession>A0ABD3DVQ6</accession>
<feature type="compositionally biased region" description="Basic and acidic residues" evidence="5">
    <location>
        <begin position="442"/>
        <end position="455"/>
    </location>
</feature>
<dbReference type="Pfam" id="PF23176">
    <property type="entry name" value="bHLH_LHW"/>
    <property type="match status" value="1"/>
</dbReference>
<evidence type="ECO:0000256" key="2">
    <source>
        <dbReference type="ARBA" id="ARBA00023015"/>
    </source>
</evidence>
<organism evidence="7 8">
    <name type="scientific">Castilleja foliolosa</name>
    <dbReference type="NCBI Taxonomy" id="1961234"/>
    <lineage>
        <taxon>Eukaryota</taxon>
        <taxon>Viridiplantae</taxon>
        <taxon>Streptophyta</taxon>
        <taxon>Embryophyta</taxon>
        <taxon>Tracheophyta</taxon>
        <taxon>Spermatophyta</taxon>
        <taxon>Magnoliopsida</taxon>
        <taxon>eudicotyledons</taxon>
        <taxon>Gunneridae</taxon>
        <taxon>Pentapetalae</taxon>
        <taxon>asterids</taxon>
        <taxon>lamiids</taxon>
        <taxon>Lamiales</taxon>
        <taxon>Orobanchaceae</taxon>
        <taxon>Pedicularideae</taxon>
        <taxon>Castillejinae</taxon>
        <taxon>Castilleja</taxon>
    </lineage>
</organism>
<dbReference type="EMBL" id="JAVIJP010000013">
    <property type="protein sequence ID" value="KAL3644949.1"/>
    <property type="molecule type" value="Genomic_DNA"/>
</dbReference>
<reference evidence="8" key="1">
    <citation type="journal article" date="2024" name="IScience">
        <title>Strigolactones Initiate the Formation of Haustorium-like Structures in Castilleja.</title>
        <authorList>
            <person name="Buerger M."/>
            <person name="Peterson D."/>
            <person name="Chory J."/>
        </authorList>
    </citation>
    <scope>NUCLEOTIDE SEQUENCE [LARGE SCALE GENOMIC DNA]</scope>
</reference>
<proteinExistence type="predicted"/>
<name>A0ABD3DVQ6_9LAMI</name>
<dbReference type="AlphaFoldDB" id="A0ABD3DVQ6"/>
<dbReference type="PROSITE" id="PS50888">
    <property type="entry name" value="BHLH"/>
    <property type="match status" value="1"/>
</dbReference>